<dbReference type="SUPFAM" id="SSF81606">
    <property type="entry name" value="PP2C-like"/>
    <property type="match status" value="1"/>
</dbReference>
<feature type="compositionally biased region" description="Low complexity" evidence="1">
    <location>
        <begin position="403"/>
        <end position="422"/>
    </location>
</feature>
<dbReference type="Gene3D" id="3.60.40.10">
    <property type="entry name" value="PPM-type phosphatase domain"/>
    <property type="match status" value="1"/>
</dbReference>
<evidence type="ECO:0000256" key="1">
    <source>
        <dbReference type="SAM" id="MobiDB-lite"/>
    </source>
</evidence>
<feature type="domain" description="PPM-type phosphatase" evidence="2">
    <location>
        <begin position="534"/>
        <end position="809"/>
    </location>
</feature>
<dbReference type="STRING" id="461836.A0A0L0DQM7"/>
<dbReference type="CDD" id="cd00143">
    <property type="entry name" value="PP2Cc"/>
    <property type="match status" value="1"/>
</dbReference>
<reference evidence="3 4" key="1">
    <citation type="submission" date="2010-05" db="EMBL/GenBank/DDBJ databases">
        <title>The Genome Sequence of Thecamonas trahens ATCC 50062.</title>
        <authorList>
            <consortium name="The Broad Institute Genome Sequencing Platform"/>
            <person name="Russ C."/>
            <person name="Cuomo C."/>
            <person name="Shea T."/>
            <person name="Young S.K."/>
            <person name="Zeng Q."/>
            <person name="Koehrsen M."/>
            <person name="Haas B."/>
            <person name="Borodovsky M."/>
            <person name="Guigo R."/>
            <person name="Alvarado L."/>
            <person name="Berlin A."/>
            <person name="Bochicchio J."/>
            <person name="Borenstein D."/>
            <person name="Chapman S."/>
            <person name="Chen Z."/>
            <person name="Freedman E."/>
            <person name="Gellesch M."/>
            <person name="Goldberg J."/>
            <person name="Griggs A."/>
            <person name="Gujja S."/>
            <person name="Heilman E."/>
            <person name="Heiman D."/>
            <person name="Hepburn T."/>
            <person name="Howarth C."/>
            <person name="Jen D."/>
            <person name="Larson L."/>
            <person name="Mehta T."/>
            <person name="Park D."/>
            <person name="Pearson M."/>
            <person name="Roberts A."/>
            <person name="Saif S."/>
            <person name="Shenoy N."/>
            <person name="Sisk P."/>
            <person name="Stolte C."/>
            <person name="Sykes S."/>
            <person name="Thomson T."/>
            <person name="Walk T."/>
            <person name="White J."/>
            <person name="Yandava C."/>
            <person name="Burger G."/>
            <person name="Gray M.W."/>
            <person name="Holland P.W.H."/>
            <person name="King N."/>
            <person name="Lang F.B.F."/>
            <person name="Roger A.J."/>
            <person name="Ruiz-Trillo I."/>
            <person name="Lander E."/>
            <person name="Nusbaum C."/>
        </authorList>
    </citation>
    <scope>NUCLEOTIDE SEQUENCE [LARGE SCALE GENOMIC DNA]</scope>
    <source>
        <strain evidence="3 4">ATCC 50062</strain>
    </source>
</reference>
<feature type="region of interest" description="Disordered" evidence="1">
    <location>
        <begin position="870"/>
        <end position="891"/>
    </location>
</feature>
<dbReference type="Proteomes" id="UP000054408">
    <property type="component" value="Unassembled WGS sequence"/>
</dbReference>
<feature type="region of interest" description="Disordered" evidence="1">
    <location>
        <begin position="1"/>
        <end position="23"/>
    </location>
</feature>
<protein>
    <submittedName>
        <fullName evidence="3">Protein phosphatase 2C</fullName>
    </submittedName>
</protein>
<dbReference type="eggNOG" id="KOG0698">
    <property type="taxonomic scope" value="Eukaryota"/>
</dbReference>
<gene>
    <name evidence="3" type="ORF">AMSG_09451</name>
</gene>
<organism evidence="3 4">
    <name type="scientific">Thecamonas trahens ATCC 50062</name>
    <dbReference type="NCBI Taxonomy" id="461836"/>
    <lineage>
        <taxon>Eukaryota</taxon>
        <taxon>Apusozoa</taxon>
        <taxon>Apusomonadida</taxon>
        <taxon>Apusomonadidae</taxon>
        <taxon>Thecamonas</taxon>
    </lineage>
</organism>
<dbReference type="InterPro" id="IPR001932">
    <property type="entry name" value="PPM-type_phosphatase-like_dom"/>
</dbReference>
<dbReference type="Pfam" id="PF00481">
    <property type="entry name" value="PP2C"/>
    <property type="match status" value="1"/>
</dbReference>
<feature type="compositionally biased region" description="Low complexity" evidence="1">
    <location>
        <begin position="878"/>
        <end position="891"/>
    </location>
</feature>
<accession>A0A0L0DQM7</accession>
<dbReference type="PROSITE" id="PS51746">
    <property type="entry name" value="PPM_2"/>
    <property type="match status" value="1"/>
</dbReference>
<evidence type="ECO:0000259" key="2">
    <source>
        <dbReference type="PROSITE" id="PS51746"/>
    </source>
</evidence>
<feature type="region of interest" description="Disordered" evidence="1">
    <location>
        <begin position="297"/>
        <end position="460"/>
    </location>
</feature>
<feature type="compositionally biased region" description="Basic and acidic residues" evidence="1">
    <location>
        <begin position="52"/>
        <end position="76"/>
    </location>
</feature>
<evidence type="ECO:0000313" key="4">
    <source>
        <dbReference type="Proteomes" id="UP000054408"/>
    </source>
</evidence>
<evidence type="ECO:0000313" key="3">
    <source>
        <dbReference type="EMBL" id="KNC53738.1"/>
    </source>
</evidence>
<keyword evidence="4" id="KW-1185">Reference proteome</keyword>
<dbReference type="SMART" id="SM00332">
    <property type="entry name" value="PP2Cc"/>
    <property type="match status" value="1"/>
</dbReference>
<dbReference type="GO" id="GO:0004722">
    <property type="term" value="F:protein serine/threonine phosphatase activity"/>
    <property type="evidence" value="ECO:0007669"/>
    <property type="project" value="InterPro"/>
</dbReference>
<feature type="compositionally biased region" description="Low complexity" evidence="1">
    <location>
        <begin position="448"/>
        <end position="460"/>
    </location>
</feature>
<dbReference type="RefSeq" id="XP_013754301.1">
    <property type="nucleotide sequence ID" value="XM_013898847.1"/>
</dbReference>
<feature type="compositionally biased region" description="Basic and acidic residues" evidence="1">
    <location>
        <begin position="1"/>
        <end position="22"/>
    </location>
</feature>
<dbReference type="GeneID" id="25567909"/>
<feature type="region of interest" description="Disordered" evidence="1">
    <location>
        <begin position="37"/>
        <end position="116"/>
    </location>
</feature>
<dbReference type="AlphaFoldDB" id="A0A0L0DQM7"/>
<dbReference type="InterPro" id="IPR015655">
    <property type="entry name" value="PP2C"/>
</dbReference>
<dbReference type="PANTHER" id="PTHR47992">
    <property type="entry name" value="PROTEIN PHOSPHATASE"/>
    <property type="match status" value="1"/>
</dbReference>
<name>A0A0L0DQM7_THETB</name>
<dbReference type="EMBL" id="GL349482">
    <property type="protein sequence ID" value="KNC53738.1"/>
    <property type="molecule type" value="Genomic_DNA"/>
</dbReference>
<proteinExistence type="predicted"/>
<dbReference type="OrthoDB" id="10264738at2759"/>
<feature type="compositionally biased region" description="Polar residues" evidence="1">
    <location>
        <begin position="298"/>
        <end position="307"/>
    </location>
</feature>
<dbReference type="InterPro" id="IPR036457">
    <property type="entry name" value="PPM-type-like_dom_sf"/>
</dbReference>
<feature type="region of interest" description="Disordered" evidence="1">
    <location>
        <begin position="128"/>
        <end position="157"/>
    </location>
</feature>
<sequence length="891" mass="94615">MRAMRGRTDEWISEKGPEEQHHAVGYVSAVPRIRVLRGRRKRAAGKVASRQAPRDHGRDHSRDRAAAEHSRREAASRRASKGWQGCNTARVGKASGRRRPAWHGPASMSETPHRPVTKGASMTALLEQQRQKAARRGGGVADGGDHGHGNGHPSQAPMASLGVEQLQNMRSLSLPHSLKETGPMNASLKTRALGQYRRLMRQNKIKKQYQNAWDVSELMGVSLYMALELARDRIMAEEDASRVLTRQELVTLHTLVSDAVAAFVSETVREVEARAAHRAARRARRIAAVEAKALAATSGASHDSATAHSLDPSAHDLAASPDSVGSPGPRRRRHRREPGTSDRRRAPLRVQSSQSLSADSDDYSPERPTPTRQFKSSAELETKHARSAASRARAEDQALSEESAQLSDSCDSGSSSSTITSPSREEDSGSSDSYSKGGVCPLPAGDATSTSSSSPTYGSGYSGYSDYSDYSSEYDSDGESSTATGAGPLRPVYGPDALRSPAAAKLVFAGDELREVLVNAVDEWEPEPDGSAMPVQVAGARTQGSRSHLEDTFLCTPFLEALCLGESVPETAHAEPTFLASIFDGHNGAYASEYAVSQLFLPIGNALASRSSLAGAELDNSELGAVVTLACLDVDATFNAKATRESLNDGSTALIVLLRGKKLFVANVGDSHAVVSDAGTAHLLSSMHSPKRPDEEERIINSGGSVVWFGTWRVNGSLAVSRSIGDPQYQDIVIPNPEFATYDVLDSYEFVLLASDGVWDVFPHQDAVDFVRSRLLAGASPGAVIDALLDEAVHARSSPDNATAVLLVLRTPVDDPPSPASAAPPLLVKHSSNLAIVPSSPLVASPNSAGAAFHSKSPPAVTCNVIAPSSPLVRKSSSESISRTSPASAAS</sequence>